<evidence type="ECO:0000313" key="3">
    <source>
        <dbReference type="Proteomes" id="UP000003027"/>
    </source>
</evidence>
<gene>
    <name evidence="2" type="ORF">ymoll0001_23740</name>
</gene>
<sequence length="60" mass="7099">MSSLAEKRQYFDRVKLENYRESMRLEGLKSSNQTLPASKHERDKLKQRLLSKYAAKTPQN</sequence>
<comment type="caution">
    <text evidence="2">The sequence shown here is derived from an EMBL/GenBank/DDBJ whole genome shotgun (WGS) entry which is preliminary data.</text>
</comment>
<organism evidence="2 3">
    <name type="scientific">Yersinia mollaretii (strain ATCC 43969 / DSM 18520 / CIP 103324 / CNY 7263 / WAIP 204)</name>
    <dbReference type="NCBI Taxonomy" id="349967"/>
    <lineage>
        <taxon>Bacteria</taxon>
        <taxon>Pseudomonadati</taxon>
        <taxon>Pseudomonadota</taxon>
        <taxon>Gammaproteobacteria</taxon>
        <taxon>Enterobacterales</taxon>
        <taxon>Yersiniaceae</taxon>
        <taxon>Yersinia</taxon>
    </lineage>
</organism>
<evidence type="ECO:0008006" key="4">
    <source>
        <dbReference type="Google" id="ProtNLM"/>
    </source>
</evidence>
<protein>
    <recommendedName>
        <fullName evidence="4">DUF2559 domain-containing protein</fullName>
    </recommendedName>
</protein>
<dbReference type="EMBL" id="AALD02000004">
    <property type="protein sequence ID" value="EEQ11984.1"/>
    <property type="molecule type" value="Genomic_DNA"/>
</dbReference>
<evidence type="ECO:0000256" key="1">
    <source>
        <dbReference type="SAM" id="MobiDB-lite"/>
    </source>
</evidence>
<dbReference type="InterPro" id="IPR022541">
    <property type="entry name" value="YhfG"/>
</dbReference>
<keyword evidence="3" id="KW-1185">Reference proteome</keyword>
<feature type="region of interest" description="Disordered" evidence="1">
    <location>
        <begin position="26"/>
        <end position="60"/>
    </location>
</feature>
<accession>A0ABP2EIQ5</accession>
<reference evidence="2" key="1">
    <citation type="submission" date="2008-12" db="EMBL/GenBank/DDBJ databases">
        <title>Annotation of the Yersinia mollaretii ATCC 43969 genome.</title>
        <authorList>
            <person name="Read T.D."/>
            <person name="Akmal A."/>
            <person name="Bishop-Lilly K."/>
            <person name="Chen P.E."/>
            <person name="Cook C."/>
            <person name="Kiley M.P."/>
            <person name="Lentz S."/>
            <person name="Mateczun A."/>
            <person name="Nagarajan N."/>
            <person name="Nolan N."/>
            <person name="Osborne B.I."/>
            <person name="Pop M."/>
            <person name="Sozhamannan S."/>
            <person name="Stewart A.C."/>
            <person name="Sulakvelidze A."/>
            <person name="Thomason B."/>
            <person name="Willner K."/>
            <person name="Zwick M.E."/>
        </authorList>
    </citation>
    <scope>NUCLEOTIDE SEQUENCE [LARGE SCALE GENOMIC DNA]</scope>
    <source>
        <strain evidence="2">ATCC 43969</strain>
    </source>
</reference>
<name>A0ABP2EIQ5_YERMW</name>
<dbReference type="Proteomes" id="UP000003027">
    <property type="component" value="Unassembled WGS sequence"/>
</dbReference>
<dbReference type="Pfam" id="PF10832">
    <property type="entry name" value="YhfG"/>
    <property type="match status" value="1"/>
</dbReference>
<proteinExistence type="predicted"/>
<evidence type="ECO:0000313" key="2">
    <source>
        <dbReference type="EMBL" id="EEQ11984.1"/>
    </source>
</evidence>